<reference evidence="6" key="1">
    <citation type="submission" date="2013-08" db="EMBL/GenBank/DDBJ databases">
        <authorList>
            <person name="Mendez C."/>
            <person name="Richter M."/>
            <person name="Ferrer M."/>
            <person name="Sanchez J."/>
        </authorList>
    </citation>
    <scope>NUCLEOTIDE SEQUENCE</scope>
</reference>
<name>T1DAD4_9ZZZZ</name>
<dbReference type="GO" id="GO:0004386">
    <property type="term" value="F:helicase activity"/>
    <property type="evidence" value="ECO:0007669"/>
    <property type="project" value="UniProtKB-KW"/>
</dbReference>
<evidence type="ECO:0000259" key="5">
    <source>
        <dbReference type="PROSITE" id="PS51192"/>
    </source>
</evidence>
<dbReference type="EMBL" id="AUZX01001441">
    <property type="protein sequence ID" value="EQD79090.1"/>
    <property type="molecule type" value="Genomic_DNA"/>
</dbReference>
<dbReference type="InterPro" id="IPR050615">
    <property type="entry name" value="ATP-dep_DNA_Helicase"/>
</dbReference>
<keyword evidence="3" id="KW-0347">Helicase</keyword>
<feature type="non-terminal residue" evidence="6">
    <location>
        <position position="152"/>
    </location>
</feature>
<evidence type="ECO:0000256" key="3">
    <source>
        <dbReference type="ARBA" id="ARBA00022806"/>
    </source>
</evidence>
<keyword evidence="4" id="KW-0067">ATP-binding</keyword>
<evidence type="ECO:0000256" key="2">
    <source>
        <dbReference type="ARBA" id="ARBA00022801"/>
    </source>
</evidence>
<dbReference type="PANTHER" id="PTHR11274">
    <property type="entry name" value="RAD25/XP-B DNA REPAIR HELICASE"/>
    <property type="match status" value="1"/>
</dbReference>
<dbReference type="InterPro" id="IPR006935">
    <property type="entry name" value="Helicase/UvrB_N"/>
</dbReference>
<comment type="caution">
    <text evidence="6">The sequence shown here is derived from an EMBL/GenBank/DDBJ whole genome shotgun (WGS) entry which is preliminary data.</text>
</comment>
<dbReference type="GO" id="GO:0003677">
    <property type="term" value="F:DNA binding"/>
    <property type="evidence" value="ECO:0007669"/>
    <property type="project" value="InterPro"/>
</dbReference>
<dbReference type="PROSITE" id="PS51192">
    <property type="entry name" value="HELICASE_ATP_BIND_1"/>
    <property type="match status" value="1"/>
</dbReference>
<organism evidence="6">
    <name type="scientific">mine drainage metagenome</name>
    <dbReference type="NCBI Taxonomy" id="410659"/>
    <lineage>
        <taxon>unclassified sequences</taxon>
        <taxon>metagenomes</taxon>
        <taxon>ecological metagenomes</taxon>
    </lineage>
</organism>
<gene>
    <name evidence="6" type="ORF">B1A_01919</name>
</gene>
<dbReference type="PANTHER" id="PTHR11274:SF0">
    <property type="entry name" value="GENERAL TRANSCRIPTION AND DNA REPAIR FACTOR IIH HELICASE SUBUNIT XPB"/>
    <property type="match status" value="1"/>
</dbReference>
<dbReference type="Pfam" id="PF04851">
    <property type="entry name" value="ResIII"/>
    <property type="match status" value="1"/>
</dbReference>
<proteinExistence type="predicted"/>
<keyword evidence="1" id="KW-0547">Nucleotide-binding</keyword>
<dbReference type="SUPFAM" id="SSF52540">
    <property type="entry name" value="P-loop containing nucleoside triphosphate hydrolases"/>
    <property type="match status" value="1"/>
</dbReference>
<accession>T1DAD4</accession>
<dbReference type="GO" id="GO:0016787">
    <property type="term" value="F:hydrolase activity"/>
    <property type="evidence" value="ECO:0007669"/>
    <property type="project" value="UniProtKB-KW"/>
</dbReference>
<keyword evidence="2" id="KW-0378">Hydrolase</keyword>
<dbReference type="Gene3D" id="3.40.50.300">
    <property type="entry name" value="P-loop containing nucleotide triphosphate hydrolases"/>
    <property type="match status" value="1"/>
</dbReference>
<evidence type="ECO:0000256" key="1">
    <source>
        <dbReference type="ARBA" id="ARBA00022741"/>
    </source>
</evidence>
<evidence type="ECO:0000313" key="6">
    <source>
        <dbReference type="EMBL" id="EQD79090.1"/>
    </source>
</evidence>
<dbReference type="AlphaFoldDB" id="T1DAD4"/>
<protein>
    <submittedName>
        <fullName evidence="6">Type III restriction protein res subunit</fullName>
    </submittedName>
</protein>
<dbReference type="InterPro" id="IPR027417">
    <property type="entry name" value="P-loop_NTPase"/>
</dbReference>
<evidence type="ECO:0000256" key="4">
    <source>
        <dbReference type="ARBA" id="ARBA00022840"/>
    </source>
</evidence>
<dbReference type="InterPro" id="IPR014001">
    <property type="entry name" value="Helicase_ATP-bd"/>
</dbReference>
<reference evidence="6" key="2">
    <citation type="journal article" date="2014" name="ISME J.">
        <title>Microbial stratification in low pH oxic and suboxic macroscopic growths along an acid mine drainage.</title>
        <authorList>
            <person name="Mendez-Garcia C."/>
            <person name="Mesa V."/>
            <person name="Sprenger R.R."/>
            <person name="Richter M."/>
            <person name="Diez M.S."/>
            <person name="Solano J."/>
            <person name="Bargiela R."/>
            <person name="Golyshina O.V."/>
            <person name="Manteca A."/>
            <person name="Ramos J.L."/>
            <person name="Gallego J.R."/>
            <person name="Llorente I."/>
            <person name="Martins Dos Santos V.A."/>
            <person name="Jensen O.N."/>
            <person name="Pelaez A.I."/>
            <person name="Sanchez J."/>
            <person name="Ferrer M."/>
        </authorList>
    </citation>
    <scope>NUCLEOTIDE SEQUENCE</scope>
</reference>
<dbReference type="GO" id="GO:0005524">
    <property type="term" value="F:ATP binding"/>
    <property type="evidence" value="ECO:0007669"/>
    <property type="project" value="UniProtKB-KW"/>
</dbReference>
<feature type="domain" description="Helicase ATP-binding" evidence="5">
    <location>
        <begin position="1"/>
        <end position="119"/>
    </location>
</feature>
<sequence>MSTLVLVHREALLDQWVERLSAFLDVPAQDVGRIGGGRRRPNGLLDVAMIQTLFRKGVVDDCVAGYGQLIVDECHHLSAKSFEKVAREAKARFVVGLSATVTRKDGHHPIVFMQCGPIRYRVSARAQAAVRPFRHTVFVQPTAFRSLRPAVA</sequence>